<comment type="subcellular location">
    <subcellularLocation>
        <location evidence="1">Cell membrane</location>
        <topology evidence="1">Multi-pass membrane protein</topology>
    </subcellularLocation>
</comment>
<dbReference type="InterPro" id="IPR051461">
    <property type="entry name" value="UPF0750_membrane"/>
</dbReference>
<dbReference type="RefSeq" id="WP_339112831.1">
    <property type="nucleotide sequence ID" value="NZ_JAYWLC010000004.1"/>
</dbReference>
<evidence type="ECO:0000256" key="2">
    <source>
        <dbReference type="ARBA" id="ARBA00022475"/>
    </source>
</evidence>
<proteinExistence type="predicted"/>
<evidence type="ECO:0000313" key="7">
    <source>
        <dbReference type="EMBL" id="MER5171643.1"/>
    </source>
</evidence>
<feature type="transmembrane region" description="Helical" evidence="6">
    <location>
        <begin position="87"/>
        <end position="106"/>
    </location>
</feature>
<keyword evidence="3 6" id="KW-0812">Transmembrane</keyword>
<evidence type="ECO:0000256" key="1">
    <source>
        <dbReference type="ARBA" id="ARBA00004651"/>
    </source>
</evidence>
<evidence type="ECO:0000256" key="4">
    <source>
        <dbReference type="ARBA" id="ARBA00022989"/>
    </source>
</evidence>
<name>A0ABV1SFG5_9RHOB</name>
<keyword evidence="5 6" id="KW-0472">Membrane</keyword>
<accession>A0ABV1SFG5</accession>
<keyword evidence="4 6" id="KW-1133">Transmembrane helix</keyword>
<comment type="caution">
    <text evidence="7">The sequence shown here is derived from an EMBL/GenBank/DDBJ whole genome shotgun (WGS) entry which is preliminary data.</text>
</comment>
<evidence type="ECO:0000313" key="8">
    <source>
        <dbReference type="Proteomes" id="UP001438953"/>
    </source>
</evidence>
<evidence type="ECO:0000256" key="3">
    <source>
        <dbReference type="ARBA" id="ARBA00022692"/>
    </source>
</evidence>
<organism evidence="7 8">
    <name type="scientific">Thioclava kandeliae</name>
    <dbReference type="NCBI Taxonomy" id="3070818"/>
    <lineage>
        <taxon>Bacteria</taxon>
        <taxon>Pseudomonadati</taxon>
        <taxon>Pseudomonadota</taxon>
        <taxon>Alphaproteobacteria</taxon>
        <taxon>Rhodobacterales</taxon>
        <taxon>Paracoccaceae</taxon>
        <taxon>Thioclava</taxon>
    </lineage>
</organism>
<gene>
    <name evidence="7" type="ORF">VSX56_07625</name>
</gene>
<feature type="transmembrane region" description="Helical" evidence="6">
    <location>
        <begin position="143"/>
        <end position="161"/>
    </location>
</feature>
<evidence type="ECO:0000256" key="5">
    <source>
        <dbReference type="ARBA" id="ARBA00023136"/>
    </source>
</evidence>
<dbReference type="EMBL" id="JAYWLC010000004">
    <property type="protein sequence ID" value="MER5171643.1"/>
    <property type="molecule type" value="Genomic_DNA"/>
</dbReference>
<feature type="transmembrane region" description="Helical" evidence="6">
    <location>
        <begin position="194"/>
        <end position="225"/>
    </location>
</feature>
<keyword evidence="8" id="KW-1185">Reference proteome</keyword>
<dbReference type="Proteomes" id="UP001438953">
    <property type="component" value="Unassembled WGS sequence"/>
</dbReference>
<keyword evidence="2" id="KW-1003">Cell membrane</keyword>
<protein>
    <submittedName>
        <fullName evidence="7">YitT family protein</fullName>
    </submittedName>
</protein>
<dbReference type="PANTHER" id="PTHR33545">
    <property type="entry name" value="UPF0750 MEMBRANE PROTEIN YITT-RELATED"/>
    <property type="match status" value="1"/>
</dbReference>
<dbReference type="Pfam" id="PF02588">
    <property type="entry name" value="YitT_membrane"/>
    <property type="match status" value="1"/>
</dbReference>
<feature type="transmembrane region" description="Helical" evidence="6">
    <location>
        <begin position="62"/>
        <end position="81"/>
    </location>
</feature>
<sequence>MCADINADLKLRCPPPTGRRKRLVARKGARHPDEKHYTRFEDIQGLLVACAQAALGIHLLRAAGLMTGGTAGLALLLTYIAKDHGLGLTFGMIFFAINIPFYAFAYKARGVSFCIKSLASVTLVSLMAEALKPFLHVDQIHPAVAGLLFGVSAGVGLLGLFRHSGSLGGVSIVALVLQDRFGFKAGWTQTIHDLCLFVIALFVLPWSAVAWSLLGAVVLNAVIAFNHRRDWYVVT</sequence>
<reference evidence="7 8" key="1">
    <citation type="submission" date="2024-06" db="EMBL/GenBank/DDBJ databases">
        <title>Thioclava kandeliae sp. nov. from a rhizosphere soil sample of Kandelia candel in a mangrove.</title>
        <authorList>
            <person name="Mu T."/>
        </authorList>
    </citation>
    <scope>NUCLEOTIDE SEQUENCE [LARGE SCALE GENOMIC DNA]</scope>
    <source>
        <strain evidence="7 8">CPCC 100088</strain>
    </source>
</reference>
<evidence type="ECO:0000256" key="6">
    <source>
        <dbReference type="SAM" id="Phobius"/>
    </source>
</evidence>
<dbReference type="PANTHER" id="PTHR33545:SF5">
    <property type="entry name" value="UPF0750 MEMBRANE PROTEIN YITT"/>
    <property type="match status" value="1"/>
</dbReference>
<dbReference type="InterPro" id="IPR003740">
    <property type="entry name" value="YitT"/>
</dbReference>